<feature type="repeat" description="WD" evidence="3">
    <location>
        <begin position="10"/>
        <end position="51"/>
    </location>
</feature>
<comment type="caution">
    <text evidence="4">The sequence shown here is derived from an EMBL/GenBank/DDBJ whole genome shotgun (WGS) entry which is preliminary data.</text>
</comment>
<evidence type="ECO:0000256" key="1">
    <source>
        <dbReference type="ARBA" id="ARBA00022574"/>
    </source>
</evidence>
<proteinExistence type="predicted"/>
<feature type="repeat" description="WD" evidence="3">
    <location>
        <begin position="52"/>
        <end position="83"/>
    </location>
</feature>
<dbReference type="InterPro" id="IPR015943">
    <property type="entry name" value="WD40/YVTN_repeat-like_dom_sf"/>
</dbReference>
<dbReference type="SUPFAM" id="SSF50978">
    <property type="entry name" value="WD40 repeat-like"/>
    <property type="match status" value="1"/>
</dbReference>
<evidence type="ECO:0000313" key="4">
    <source>
        <dbReference type="EMBL" id="KAK9863950.1"/>
    </source>
</evidence>
<keyword evidence="1 3" id="KW-0853">WD repeat</keyword>
<dbReference type="PROSITE" id="PS50294">
    <property type="entry name" value="WD_REPEATS_REGION"/>
    <property type="match status" value="1"/>
</dbReference>
<dbReference type="Proteomes" id="UP001485043">
    <property type="component" value="Unassembled WGS sequence"/>
</dbReference>
<dbReference type="InterPro" id="IPR036322">
    <property type="entry name" value="WD40_repeat_dom_sf"/>
</dbReference>
<dbReference type="PANTHER" id="PTHR19848:SF8">
    <property type="entry name" value="F-BOX AND WD REPEAT DOMAIN CONTAINING 7"/>
    <property type="match status" value="1"/>
</dbReference>
<dbReference type="Pfam" id="PF00400">
    <property type="entry name" value="WD40"/>
    <property type="match status" value="2"/>
</dbReference>
<dbReference type="PROSITE" id="PS50082">
    <property type="entry name" value="WD_REPEATS_2"/>
    <property type="match status" value="2"/>
</dbReference>
<organism evidence="4 5">
    <name type="scientific">Apatococcus fuscideae</name>
    <dbReference type="NCBI Taxonomy" id="2026836"/>
    <lineage>
        <taxon>Eukaryota</taxon>
        <taxon>Viridiplantae</taxon>
        <taxon>Chlorophyta</taxon>
        <taxon>core chlorophytes</taxon>
        <taxon>Trebouxiophyceae</taxon>
        <taxon>Chlorellales</taxon>
        <taxon>Chlorellaceae</taxon>
        <taxon>Apatococcus</taxon>
    </lineage>
</organism>
<reference evidence="4 5" key="1">
    <citation type="journal article" date="2024" name="Nat. Commun.">
        <title>Phylogenomics reveals the evolutionary origins of lichenization in chlorophyte algae.</title>
        <authorList>
            <person name="Puginier C."/>
            <person name="Libourel C."/>
            <person name="Otte J."/>
            <person name="Skaloud P."/>
            <person name="Haon M."/>
            <person name="Grisel S."/>
            <person name="Petersen M."/>
            <person name="Berrin J.G."/>
            <person name="Delaux P.M."/>
            <person name="Dal Grande F."/>
            <person name="Keller J."/>
        </authorList>
    </citation>
    <scope>NUCLEOTIDE SEQUENCE [LARGE SCALE GENOMIC DNA]</scope>
    <source>
        <strain evidence="4 5">SAG 2523</strain>
    </source>
</reference>
<dbReference type="Gene3D" id="2.130.10.10">
    <property type="entry name" value="YVTN repeat-like/Quinoprotein amine dehydrogenase"/>
    <property type="match status" value="2"/>
</dbReference>
<dbReference type="EMBL" id="JALJOV010000410">
    <property type="protein sequence ID" value="KAK9863950.1"/>
    <property type="molecule type" value="Genomic_DNA"/>
</dbReference>
<keyword evidence="5" id="KW-1185">Reference proteome</keyword>
<evidence type="ECO:0000256" key="2">
    <source>
        <dbReference type="ARBA" id="ARBA00022737"/>
    </source>
</evidence>
<evidence type="ECO:0000256" key="3">
    <source>
        <dbReference type="PROSITE-ProRule" id="PRU00221"/>
    </source>
</evidence>
<dbReference type="AlphaFoldDB" id="A0AAW1T367"/>
<accession>A0AAW1T367</accession>
<sequence>MAMYKALVIECAHDNQVLCLAFNVAKDELYSGSEDTAIKVWDTQHGRLIRRQEGHRSWVTDLLFAADIRMLFSCSLDHTVAAWTDRGQRIQVLDFGSAAFSLGWSVKRRVLAVGGNGELHLYTATPIDGGVLGAATLTAGSSGSACLAPLYAPFRAPDSCHTDIIRDIVCTPAGIIWTISYDGAIFMYEVDRPRAVRRIDTKGSQAIMCSAAFDVINGWLLTGAVDGSLAMWSQEGRCLEVMRDLGGKRQSCPICRTFSPLHSPYSHLCYQQKKETLNQINAPSMSPTFSHISRAMSLPRREMVSDTSMRGISWMGR</sequence>
<gene>
    <name evidence="4" type="ORF">WJX84_008515</name>
</gene>
<dbReference type="InterPro" id="IPR001680">
    <property type="entry name" value="WD40_rpt"/>
</dbReference>
<protein>
    <submittedName>
        <fullName evidence="4">Uncharacterized protein</fullName>
    </submittedName>
</protein>
<keyword evidence="2" id="KW-0677">Repeat</keyword>
<dbReference type="SMART" id="SM00320">
    <property type="entry name" value="WD40"/>
    <property type="match status" value="5"/>
</dbReference>
<name>A0AAW1T367_9CHLO</name>
<dbReference type="PANTHER" id="PTHR19848">
    <property type="entry name" value="WD40 REPEAT PROTEIN"/>
    <property type="match status" value="1"/>
</dbReference>
<evidence type="ECO:0000313" key="5">
    <source>
        <dbReference type="Proteomes" id="UP001485043"/>
    </source>
</evidence>